<sequence>QEFYANITDGFDEPDSTTFHKIFVRNHVYDFSPQVISDFLGVPLKSHDEFEKSFEEDMVATELLGTKKKWPKEDILQVTNLTLKYRGLHQIAMHNWRPTTYYPTIHFDIASFLYDVRTGVSQHPLIYDSEFLTATLSNIVFKLKEKDPVEGELEATADTISTGQEAKLTKIEKLVAAIAKKLDVDMDDI</sequence>
<feature type="non-terminal residue" evidence="2">
    <location>
        <position position="1"/>
    </location>
</feature>
<reference evidence="3" key="1">
    <citation type="submission" date="2016-06" db="EMBL/GenBank/DDBJ databases">
        <title>Parallel loss of symbiosis genes in relatives of nitrogen-fixing non-legume Parasponia.</title>
        <authorList>
            <person name="Van Velzen R."/>
            <person name="Holmer R."/>
            <person name="Bu F."/>
            <person name="Rutten L."/>
            <person name="Van Zeijl A."/>
            <person name="Liu W."/>
            <person name="Santuari L."/>
            <person name="Cao Q."/>
            <person name="Sharma T."/>
            <person name="Shen D."/>
            <person name="Roswanjaya Y."/>
            <person name="Wardhani T."/>
            <person name="Kalhor M.S."/>
            <person name="Jansen J."/>
            <person name="Van den Hoogen J."/>
            <person name="Gungor B."/>
            <person name="Hartog M."/>
            <person name="Hontelez J."/>
            <person name="Verver J."/>
            <person name="Yang W.-C."/>
            <person name="Schijlen E."/>
            <person name="Repin R."/>
            <person name="Schilthuizen M."/>
            <person name="Schranz E."/>
            <person name="Heidstra R."/>
            <person name="Miyata K."/>
            <person name="Fedorova E."/>
            <person name="Kohlen W."/>
            <person name="Bisseling T."/>
            <person name="Smit S."/>
            <person name="Geurts R."/>
        </authorList>
    </citation>
    <scope>NUCLEOTIDE SEQUENCE [LARGE SCALE GENOMIC DNA]</scope>
    <source>
        <strain evidence="3">cv. WU1-14</strain>
    </source>
</reference>
<dbReference type="Pfam" id="PF20167">
    <property type="entry name" value="Transposase_32"/>
    <property type="match status" value="1"/>
</dbReference>
<keyword evidence="3" id="KW-1185">Reference proteome</keyword>
<proteinExistence type="predicted"/>
<organism evidence="2 3">
    <name type="scientific">Parasponia andersonii</name>
    <name type="common">Sponia andersonii</name>
    <dbReference type="NCBI Taxonomy" id="3476"/>
    <lineage>
        <taxon>Eukaryota</taxon>
        <taxon>Viridiplantae</taxon>
        <taxon>Streptophyta</taxon>
        <taxon>Embryophyta</taxon>
        <taxon>Tracheophyta</taxon>
        <taxon>Spermatophyta</taxon>
        <taxon>Magnoliopsida</taxon>
        <taxon>eudicotyledons</taxon>
        <taxon>Gunneridae</taxon>
        <taxon>Pentapetalae</taxon>
        <taxon>rosids</taxon>
        <taxon>fabids</taxon>
        <taxon>Rosales</taxon>
        <taxon>Cannabaceae</taxon>
        <taxon>Parasponia</taxon>
    </lineage>
</organism>
<dbReference type="Proteomes" id="UP000237105">
    <property type="component" value="Unassembled WGS sequence"/>
</dbReference>
<evidence type="ECO:0000259" key="1">
    <source>
        <dbReference type="Pfam" id="PF20167"/>
    </source>
</evidence>
<evidence type="ECO:0000313" key="2">
    <source>
        <dbReference type="EMBL" id="PON31387.1"/>
    </source>
</evidence>
<feature type="domain" description="Putative plant transposon protein" evidence="1">
    <location>
        <begin position="1"/>
        <end position="119"/>
    </location>
</feature>
<protein>
    <recommendedName>
        <fullName evidence="1">Putative plant transposon protein domain-containing protein</fullName>
    </recommendedName>
</protein>
<dbReference type="EMBL" id="JXTB01001078">
    <property type="protein sequence ID" value="PON31387.1"/>
    <property type="molecule type" value="Genomic_DNA"/>
</dbReference>
<accession>A0A2P5A4C1</accession>
<dbReference type="OrthoDB" id="1425037at2759"/>
<comment type="caution">
    <text evidence="2">The sequence shown here is derived from an EMBL/GenBank/DDBJ whole genome shotgun (WGS) entry which is preliminary data.</text>
</comment>
<dbReference type="AlphaFoldDB" id="A0A2P5A4C1"/>
<evidence type="ECO:0000313" key="3">
    <source>
        <dbReference type="Proteomes" id="UP000237105"/>
    </source>
</evidence>
<gene>
    <name evidence="2" type="ORF">PanWU01x14_370300</name>
</gene>
<dbReference type="InterPro" id="IPR046796">
    <property type="entry name" value="Transposase_32_dom"/>
</dbReference>
<name>A0A2P5A4C1_PARAD</name>